<proteinExistence type="inferred from homology"/>
<feature type="compositionally biased region" description="Acidic residues" evidence="6">
    <location>
        <begin position="373"/>
        <end position="384"/>
    </location>
</feature>
<keyword evidence="3 7" id="KW-0812">Transmembrane</keyword>
<feature type="transmembrane region" description="Helical" evidence="7">
    <location>
        <begin position="264"/>
        <end position="287"/>
    </location>
</feature>
<organism evidence="8 9">
    <name type="scientific">Haloarcula salinisoli</name>
    <dbReference type="NCBI Taxonomy" id="2487746"/>
    <lineage>
        <taxon>Archaea</taxon>
        <taxon>Methanobacteriati</taxon>
        <taxon>Methanobacteriota</taxon>
        <taxon>Stenosarchaea group</taxon>
        <taxon>Halobacteria</taxon>
        <taxon>Halobacteriales</taxon>
        <taxon>Haloarculaceae</taxon>
        <taxon>Haloarcula</taxon>
    </lineage>
</organism>
<feature type="transmembrane region" description="Helical" evidence="7">
    <location>
        <begin position="229"/>
        <end position="252"/>
    </location>
</feature>
<evidence type="ECO:0000256" key="6">
    <source>
        <dbReference type="SAM" id="MobiDB-lite"/>
    </source>
</evidence>
<evidence type="ECO:0000256" key="3">
    <source>
        <dbReference type="ARBA" id="ARBA00022692"/>
    </source>
</evidence>
<dbReference type="GO" id="GO:0016020">
    <property type="term" value="C:membrane"/>
    <property type="evidence" value="ECO:0007669"/>
    <property type="project" value="UniProtKB-SubCell"/>
</dbReference>
<dbReference type="Proteomes" id="UP000783863">
    <property type="component" value="Unassembled WGS sequence"/>
</dbReference>
<reference evidence="8" key="1">
    <citation type="submission" date="2021-06" db="EMBL/GenBank/DDBJ databases">
        <title>Halomicroarcula sp. F24A a new haloarchaeum isolated from saline soil.</title>
        <authorList>
            <person name="Duran-Viseras A."/>
            <person name="Sanchez-Porro C."/>
            <person name="Ventosa A."/>
        </authorList>
    </citation>
    <scope>NUCLEOTIDE SEQUENCE</scope>
    <source>
        <strain evidence="8">F24A</strain>
    </source>
</reference>
<feature type="compositionally biased region" description="Basic and acidic residues" evidence="6">
    <location>
        <begin position="358"/>
        <end position="372"/>
    </location>
</feature>
<keyword evidence="9" id="KW-1185">Reference proteome</keyword>
<comment type="caution">
    <text evidence="8">The sequence shown here is derived from an EMBL/GenBank/DDBJ whole genome shotgun (WGS) entry which is preliminary data.</text>
</comment>
<comment type="subcellular location">
    <subcellularLocation>
        <location evidence="1">Membrane</location>
        <topology evidence="1">Multi-pass membrane protein</topology>
    </subcellularLocation>
</comment>
<evidence type="ECO:0000256" key="5">
    <source>
        <dbReference type="ARBA" id="ARBA00023136"/>
    </source>
</evidence>
<dbReference type="AlphaFoldDB" id="A0A8J7YDF7"/>
<dbReference type="Pfam" id="PF01594">
    <property type="entry name" value="AI-2E_transport"/>
    <property type="match status" value="1"/>
</dbReference>
<feature type="transmembrane region" description="Helical" evidence="7">
    <location>
        <begin position="196"/>
        <end position="217"/>
    </location>
</feature>
<dbReference type="PANTHER" id="PTHR21716">
    <property type="entry name" value="TRANSMEMBRANE PROTEIN"/>
    <property type="match status" value="1"/>
</dbReference>
<dbReference type="PANTHER" id="PTHR21716:SF4">
    <property type="entry name" value="TRANSMEMBRANE PROTEIN 245"/>
    <property type="match status" value="1"/>
</dbReference>
<dbReference type="EMBL" id="RKLQ01000001">
    <property type="protein sequence ID" value="MBX0303412.1"/>
    <property type="molecule type" value="Genomic_DNA"/>
</dbReference>
<evidence type="ECO:0000256" key="2">
    <source>
        <dbReference type="ARBA" id="ARBA00009773"/>
    </source>
</evidence>
<accession>A0A8J7YDF7</accession>
<feature type="transmembrane region" description="Helical" evidence="7">
    <location>
        <begin position="307"/>
        <end position="333"/>
    </location>
</feature>
<comment type="similarity">
    <text evidence="2">Belongs to the autoinducer-2 exporter (AI-2E) (TC 2.A.86) family.</text>
</comment>
<evidence type="ECO:0000313" key="9">
    <source>
        <dbReference type="Proteomes" id="UP000783863"/>
    </source>
</evidence>
<evidence type="ECO:0000313" key="8">
    <source>
        <dbReference type="EMBL" id="MBX0303412.1"/>
    </source>
</evidence>
<evidence type="ECO:0000256" key="1">
    <source>
        <dbReference type="ARBA" id="ARBA00004141"/>
    </source>
</evidence>
<evidence type="ECO:0000256" key="4">
    <source>
        <dbReference type="ARBA" id="ARBA00022989"/>
    </source>
</evidence>
<feature type="region of interest" description="Disordered" evidence="6">
    <location>
        <begin position="357"/>
        <end position="384"/>
    </location>
</feature>
<protein>
    <submittedName>
        <fullName evidence="8">AI-2E family transporter</fullName>
    </submittedName>
</protein>
<sequence length="384" mass="41912">MEWPDSRSRLAWWMVALALGAITGWVVLTYIGTFVLGLFLYYVARPAYRRFRPQFRPSIAAATALLVLAVPVVLLMAYTLAIATQELARLQRTVDLGPLTDQVEPYVNVSEVVQDPATLLQNPDLLNAGQLVAEGALGYIPIVGTALINVFIALAVAFYLLRDDDRLGRWVRETFDDQQEFLTVYLREVDEDLSSVFFGNILNAIAIAVVAAFVYTVLNVFAPAEPIPYPALIAVLAGAASLIPVVGMKLVYVPLAIGLFARAVLMGNPLWFPTVFVAATVVFVDFIPDLVLRPYVSGRNLHVGLVMIAYIIGPLLFGWYGLFLGPLLLVVIYHFARLVLPVLIDGDGVEAIPAPTARDLEKRAESEGSAEHDDADDGVDSDPA</sequence>
<feature type="transmembrane region" description="Helical" evidence="7">
    <location>
        <begin position="64"/>
        <end position="83"/>
    </location>
</feature>
<keyword evidence="5 7" id="KW-0472">Membrane</keyword>
<keyword evidence="4 7" id="KW-1133">Transmembrane helix</keyword>
<dbReference type="InterPro" id="IPR002549">
    <property type="entry name" value="AI-2E-like"/>
</dbReference>
<name>A0A8J7YDF7_9EURY</name>
<feature type="transmembrane region" description="Helical" evidence="7">
    <location>
        <begin position="12"/>
        <end position="43"/>
    </location>
</feature>
<evidence type="ECO:0000256" key="7">
    <source>
        <dbReference type="SAM" id="Phobius"/>
    </source>
</evidence>
<gene>
    <name evidence="8" type="ORF">EGD98_06975</name>
</gene>
<dbReference type="RefSeq" id="WP_220587620.1">
    <property type="nucleotide sequence ID" value="NZ_RKLQ01000001.1"/>
</dbReference>
<feature type="transmembrane region" description="Helical" evidence="7">
    <location>
        <begin position="136"/>
        <end position="161"/>
    </location>
</feature>